<proteinExistence type="predicted"/>
<dbReference type="RefSeq" id="WP_135286299.1">
    <property type="nucleotide sequence ID" value="NZ_SMLL01000006.1"/>
</dbReference>
<dbReference type="PANTHER" id="PTHR40031:SF1">
    <property type="entry name" value="MEMBRANE-BOUND METAL-DEPENDENT HYDROLASE"/>
    <property type="match status" value="1"/>
</dbReference>
<comment type="caution">
    <text evidence="2">The sequence shown here is derived from an EMBL/GenBank/DDBJ whole genome shotgun (WGS) entry which is preliminary data.</text>
</comment>
<name>A0A4Z0BFG2_9BURK</name>
<keyword evidence="2" id="KW-0378">Hydrolase</keyword>
<dbReference type="EMBL" id="SMLL01000006">
    <property type="protein sequence ID" value="TFY98066.1"/>
    <property type="molecule type" value="Genomic_DNA"/>
</dbReference>
<keyword evidence="3" id="KW-1185">Reference proteome</keyword>
<feature type="transmembrane region" description="Helical" evidence="1">
    <location>
        <begin position="123"/>
        <end position="148"/>
    </location>
</feature>
<evidence type="ECO:0000256" key="1">
    <source>
        <dbReference type="SAM" id="Phobius"/>
    </source>
</evidence>
<dbReference type="OrthoDB" id="9781927at2"/>
<dbReference type="AlphaFoldDB" id="A0A4Z0BFG2"/>
<gene>
    <name evidence="2" type="ORF">EZ242_16600</name>
</gene>
<dbReference type="InterPro" id="IPR053170">
    <property type="entry name" value="Transcription_regulator"/>
</dbReference>
<keyword evidence="1" id="KW-0472">Membrane</keyword>
<keyword evidence="1" id="KW-1133">Transmembrane helix</keyword>
<evidence type="ECO:0000313" key="2">
    <source>
        <dbReference type="EMBL" id="TFY98066.1"/>
    </source>
</evidence>
<feature type="transmembrane region" description="Helical" evidence="1">
    <location>
        <begin position="160"/>
        <end position="179"/>
    </location>
</feature>
<sequence>MDSVSQFALGAAVSVAVMGRRTAVWKAALWGGLAGTIPDLDSFIDFGDAVRNMTFHRGHSHGLFWLTLGAPVLAWIASRLGGGRALFKRWWLALWLALVTHPLLDTMTVYGTQLLQPFSEHPFALGSIFIIDPLYTVPLLVGLVVALARRAHRGLAWNRWGLALSCLYLGWSAAAQWHVRQIAEESLAARGVQDAAVLVTPAPLNTVLWRVVAVKDDRFLEGFYSLLDPQRSITFRAFDRGLPLYESLDHLWPVARMAWFSRGFFKMSEEHGQAFITDLRMGQEPGYVFSFRVARRGSGWQPAEPENLGWRGDVGRGIEWIWARMWDSDLPPLE</sequence>
<reference evidence="2 3" key="1">
    <citation type="submission" date="2019-03" db="EMBL/GenBank/DDBJ databases">
        <title>Ramlibacter rhizophilus CCTCC AB2015357, whole genome shotgun sequence.</title>
        <authorList>
            <person name="Zhang X."/>
            <person name="Feng G."/>
            <person name="Zhu H."/>
        </authorList>
    </citation>
    <scope>NUCLEOTIDE SEQUENCE [LARGE SCALE GENOMIC DNA]</scope>
    <source>
        <strain evidence="2 3">CCTCC AB2015357</strain>
    </source>
</reference>
<feature type="transmembrane region" description="Helical" evidence="1">
    <location>
        <begin position="90"/>
        <end position="111"/>
    </location>
</feature>
<organism evidence="2 3">
    <name type="scientific">Ramlibacter rhizophilus</name>
    <dbReference type="NCBI Taxonomy" id="1781167"/>
    <lineage>
        <taxon>Bacteria</taxon>
        <taxon>Pseudomonadati</taxon>
        <taxon>Pseudomonadota</taxon>
        <taxon>Betaproteobacteria</taxon>
        <taxon>Burkholderiales</taxon>
        <taxon>Comamonadaceae</taxon>
        <taxon>Ramlibacter</taxon>
    </lineage>
</organism>
<dbReference type="PANTHER" id="PTHR40031">
    <property type="entry name" value="HYPOTHETICAL MEMBRANE SPANNING PROTEIN"/>
    <property type="match status" value="1"/>
</dbReference>
<protein>
    <submittedName>
        <fullName evidence="2">Metal-dependent hydrolase</fullName>
    </submittedName>
</protein>
<keyword evidence="1" id="KW-0812">Transmembrane</keyword>
<dbReference type="Pfam" id="PF04307">
    <property type="entry name" value="YdjM"/>
    <property type="match status" value="1"/>
</dbReference>
<dbReference type="Proteomes" id="UP000297564">
    <property type="component" value="Unassembled WGS sequence"/>
</dbReference>
<accession>A0A4Z0BFG2</accession>
<evidence type="ECO:0000313" key="3">
    <source>
        <dbReference type="Proteomes" id="UP000297564"/>
    </source>
</evidence>
<feature type="transmembrane region" description="Helical" evidence="1">
    <location>
        <begin position="62"/>
        <end position="78"/>
    </location>
</feature>
<dbReference type="GO" id="GO:0016787">
    <property type="term" value="F:hydrolase activity"/>
    <property type="evidence" value="ECO:0007669"/>
    <property type="project" value="UniProtKB-KW"/>
</dbReference>
<dbReference type="InterPro" id="IPR007404">
    <property type="entry name" value="YdjM-like"/>
</dbReference>